<evidence type="ECO:0000259" key="7">
    <source>
        <dbReference type="PROSITE" id="PS51194"/>
    </source>
</evidence>
<dbReference type="GO" id="GO:0003723">
    <property type="term" value="F:RNA binding"/>
    <property type="evidence" value="ECO:0007669"/>
    <property type="project" value="UniProtKB-UniRule"/>
</dbReference>
<dbReference type="InterPro" id="IPR027417">
    <property type="entry name" value="P-loop_NTPase"/>
</dbReference>
<dbReference type="Proteomes" id="UP001139887">
    <property type="component" value="Unassembled WGS sequence"/>
</dbReference>
<dbReference type="AlphaFoldDB" id="A0A9W8LZA3"/>
<name>A0A9W8LZA3_9FUNG</name>
<evidence type="ECO:0000256" key="3">
    <source>
        <dbReference type="ARBA" id="ARBA00022840"/>
    </source>
</evidence>
<gene>
    <name evidence="8" type="ORF">IWW36_002633</name>
</gene>
<keyword evidence="3 5" id="KW-0067">ATP-binding</keyword>
<accession>A0A9W8LZA3</accession>
<feature type="region of interest" description="Disordered" evidence="6">
    <location>
        <begin position="230"/>
        <end position="257"/>
    </location>
</feature>
<proteinExistence type="inferred from homology"/>
<dbReference type="SMART" id="SM00490">
    <property type="entry name" value="HELICc"/>
    <property type="match status" value="1"/>
</dbReference>
<dbReference type="PANTHER" id="PTHR24031">
    <property type="entry name" value="RNA HELICASE"/>
    <property type="match status" value="1"/>
</dbReference>
<evidence type="ECO:0000256" key="6">
    <source>
        <dbReference type="SAM" id="MobiDB-lite"/>
    </source>
</evidence>
<keyword evidence="4 5" id="KW-0694">RNA-binding</keyword>
<evidence type="ECO:0000256" key="2">
    <source>
        <dbReference type="ARBA" id="ARBA00022801"/>
    </source>
</evidence>
<dbReference type="EMBL" id="JANBUW010000078">
    <property type="protein sequence ID" value="KAJ2849442.1"/>
    <property type="molecule type" value="Genomic_DNA"/>
</dbReference>
<reference evidence="8" key="1">
    <citation type="submission" date="2022-07" db="EMBL/GenBank/DDBJ databases">
        <title>Phylogenomic reconstructions and comparative analyses of Kickxellomycotina fungi.</title>
        <authorList>
            <person name="Reynolds N.K."/>
            <person name="Stajich J.E."/>
            <person name="Barry K."/>
            <person name="Grigoriev I.V."/>
            <person name="Crous P."/>
            <person name="Smith M.E."/>
        </authorList>
    </citation>
    <scope>NUCLEOTIDE SEQUENCE</scope>
    <source>
        <strain evidence="8">NRRL 1566</strain>
    </source>
</reference>
<comment type="domain">
    <text evidence="5">The Q motif is unique to and characteristic of the DEAD box family of RNA helicases and controls ATP binding and hydrolysis.</text>
</comment>
<comment type="function">
    <text evidence="5">RNA helicase.</text>
</comment>
<dbReference type="OrthoDB" id="10256233at2759"/>
<evidence type="ECO:0000313" key="9">
    <source>
        <dbReference type="Proteomes" id="UP001139887"/>
    </source>
</evidence>
<comment type="catalytic activity">
    <reaction evidence="5">
        <text>ATP + H2O = ADP + phosphate + H(+)</text>
        <dbReference type="Rhea" id="RHEA:13065"/>
        <dbReference type="ChEBI" id="CHEBI:15377"/>
        <dbReference type="ChEBI" id="CHEBI:15378"/>
        <dbReference type="ChEBI" id="CHEBI:30616"/>
        <dbReference type="ChEBI" id="CHEBI:43474"/>
        <dbReference type="ChEBI" id="CHEBI:456216"/>
        <dbReference type="EC" id="3.6.4.13"/>
    </reaction>
</comment>
<dbReference type="GO" id="GO:0016787">
    <property type="term" value="F:hydrolase activity"/>
    <property type="evidence" value="ECO:0007669"/>
    <property type="project" value="UniProtKB-KW"/>
</dbReference>
<dbReference type="GO" id="GO:0003724">
    <property type="term" value="F:RNA helicase activity"/>
    <property type="evidence" value="ECO:0007669"/>
    <property type="project" value="UniProtKB-EC"/>
</dbReference>
<sequence length="436" mass="49027">RQQAFEIQAINTLIVVPNRELALQLNQWAESILSLAYADVPRGKIVQCFVGGEGYDNKQRRYLKRHGMPAIVIGTPKTLKELICNEGRLKIRAPSILQQLKPQQGEESSESSAEFIKRLEKVHTISKREFDKTEDIADGLRGLRRLVIDEIDQVLRIPSQRASEKEKRLPNSNVRRWMQRRGWMSSRPLIMGEETSEESNSSQLKIPAGVTHYCLVIENGELVRNIRAKEEASTNDTSGQANQKKQQKANDEEDDVWETDVLQRTEEEQISAMEVMAEAASNCLAAMQPQGTVLIFTRSDASTTKFARVLEQHGVLAHDIMVHVDPELSTRVSQHIKESQQRNMGSQYHQPFKVFIATEEAARGIDVRDTSLVLILDIPKSAASYAHMSGRTGRFGRVGSVVSVVPVGKLGWYESKMRGIFALLNITPARAPFVES</sequence>
<evidence type="ECO:0000313" key="8">
    <source>
        <dbReference type="EMBL" id="KAJ2849442.1"/>
    </source>
</evidence>
<keyword evidence="9" id="KW-1185">Reference proteome</keyword>
<feature type="non-terminal residue" evidence="8">
    <location>
        <position position="436"/>
    </location>
</feature>
<keyword evidence="1 5" id="KW-0547">Nucleotide-binding</keyword>
<evidence type="ECO:0000256" key="4">
    <source>
        <dbReference type="ARBA" id="ARBA00022884"/>
    </source>
</evidence>
<evidence type="ECO:0000256" key="5">
    <source>
        <dbReference type="RuleBase" id="RU365068"/>
    </source>
</evidence>
<organism evidence="8 9">
    <name type="scientific">Coemansia brasiliensis</name>
    <dbReference type="NCBI Taxonomy" id="2650707"/>
    <lineage>
        <taxon>Eukaryota</taxon>
        <taxon>Fungi</taxon>
        <taxon>Fungi incertae sedis</taxon>
        <taxon>Zoopagomycota</taxon>
        <taxon>Kickxellomycotina</taxon>
        <taxon>Kickxellomycetes</taxon>
        <taxon>Kickxellales</taxon>
        <taxon>Kickxellaceae</taxon>
        <taxon>Coemansia</taxon>
    </lineage>
</organism>
<keyword evidence="5" id="KW-0347">Helicase</keyword>
<dbReference type="EC" id="3.6.4.13" evidence="5"/>
<comment type="similarity">
    <text evidence="5">Belongs to the DEAD box helicase family.</text>
</comment>
<comment type="caution">
    <text evidence="8">The sequence shown here is derived from an EMBL/GenBank/DDBJ whole genome shotgun (WGS) entry which is preliminary data.</text>
</comment>
<dbReference type="PROSITE" id="PS51194">
    <property type="entry name" value="HELICASE_CTER"/>
    <property type="match status" value="1"/>
</dbReference>
<evidence type="ECO:0000256" key="1">
    <source>
        <dbReference type="ARBA" id="ARBA00022741"/>
    </source>
</evidence>
<dbReference type="Pfam" id="PF00271">
    <property type="entry name" value="Helicase_C"/>
    <property type="match status" value="1"/>
</dbReference>
<dbReference type="SUPFAM" id="SSF52540">
    <property type="entry name" value="P-loop containing nucleoside triphosphate hydrolases"/>
    <property type="match status" value="1"/>
</dbReference>
<dbReference type="InterPro" id="IPR001650">
    <property type="entry name" value="Helicase_C-like"/>
</dbReference>
<protein>
    <recommendedName>
        <fullName evidence="5">ATP-dependent RNA helicase</fullName>
        <ecNumber evidence="5">3.6.4.13</ecNumber>
    </recommendedName>
</protein>
<feature type="domain" description="Helicase C-terminal" evidence="7">
    <location>
        <begin position="257"/>
        <end position="436"/>
    </location>
</feature>
<dbReference type="Gene3D" id="3.40.50.300">
    <property type="entry name" value="P-loop containing nucleotide triphosphate hydrolases"/>
    <property type="match status" value="2"/>
</dbReference>
<keyword evidence="2 5" id="KW-0378">Hydrolase</keyword>
<dbReference type="GO" id="GO:0005524">
    <property type="term" value="F:ATP binding"/>
    <property type="evidence" value="ECO:0007669"/>
    <property type="project" value="UniProtKB-UniRule"/>
</dbReference>